<dbReference type="InterPro" id="IPR044725">
    <property type="entry name" value="CBSX3_CBS_dom"/>
</dbReference>
<dbReference type="Pfam" id="PF00571">
    <property type="entry name" value="CBS"/>
    <property type="match status" value="2"/>
</dbReference>
<comment type="caution">
    <text evidence="4">The sequence shown here is derived from an EMBL/GenBank/DDBJ whole genome shotgun (WGS) entry which is preliminary data.</text>
</comment>
<dbReference type="CDD" id="cd04623">
    <property type="entry name" value="CBS_pair_bac_euk"/>
    <property type="match status" value="1"/>
</dbReference>
<evidence type="ECO:0000313" key="4">
    <source>
        <dbReference type="EMBL" id="TQJ08896.1"/>
    </source>
</evidence>
<organism evidence="4 5">
    <name type="scientific">Lapillicoccus jejuensis</name>
    <dbReference type="NCBI Taxonomy" id="402171"/>
    <lineage>
        <taxon>Bacteria</taxon>
        <taxon>Bacillati</taxon>
        <taxon>Actinomycetota</taxon>
        <taxon>Actinomycetes</taxon>
        <taxon>Micrococcales</taxon>
        <taxon>Intrasporangiaceae</taxon>
        <taxon>Lapillicoccus</taxon>
    </lineage>
</organism>
<evidence type="ECO:0000256" key="2">
    <source>
        <dbReference type="PROSITE-ProRule" id="PRU00703"/>
    </source>
</evidence>
<dbReference type="EMBL" id="VFMN01000001">
    <property type="protein sequence ID" value="TQJ08896.1"/>
    <property type="molecule type" value="Genomic_DNA"/>
</dbReference>
<name>A0A542E0P5_9MICO</name>
<keyword evidence="1 2" id="KW-0129">CBS domain</keyword>
<dbReference type="SMART" id="SM00116">
    <property type="entry name" value="CBS"/>
    <property type="match status" value="2"/>
</dbReference>
<dbReference type="PANTHER" id="PTHR43080:SF2">
    <property type="entry name" value="CBS DOMAIN-CONTAINING PROTEIN"/>
    <property type="match status" value="1"/>
</dbReference>
<feature type="domain" description="CBS" evidence="3">
    <location>
        <begin position="8"/>
        <end position="67"/>
    </location>
</feature>
<dbReference type="RefSeq" id="WP_141848352.1">
    <property type="nucleotide sequence ID" value="NZ_BAAAPR010000005.1"/>
</dbReference>
<reference evidence="4 5" key="1">
    <citation type="submission" date="2019-06" db="EMBL/GenBank/DDBJ databases">
        <title>Sequencing the genomes of 1000 actinobacteria strains.</title>
        <authorList>
            <person name="Klenk H.-P."/>
        </authorList>
    </citation>
    <scope>NUCLEOTIDE SEQUENCE [LARGE SCALE GENOMIC DNA]</scope>
    <source>
        <strain evidence="4 5">DSM 18607</strain>
    </source>
</reference>
<keyword evidence="5" id="KW-1185">Reference proteome</keyword>
<dbReference type="PROSITE" id="PS51371">
    <property type="entry name" value="CBS"/>
    <property type="match status" value="2"/>
</dbReference>
<proteinExistence type="predicted"/>
<evidence type="ECO:0000256" key="1">
    <source>
        <dbReference type="ARBA" id="ARBA00023122"/>
    </source>
</evidence>
<dbReference type="InterPro" id="IPR046342">
    <property type="entry name" value="CBS_dom_sf"/>
</dbReference>
<dbReference type="SUPFAM" id="SSF54631">
    <property type="entry name" value="CBS-domain pair"/>
    <property type="match status" value="1"/>
</dbReference>
<dbReference type="InterPro" id="IPR000644">
    <property type="entry name" value="CBS_dom"/>
</dbReference>
<feature type="domain" description="CBS" evidence="3">
    <location>
        <begin position="76"/>
        <end position="131"/>
    </location>
</feature>
<accession>A0A542E0P5</accession>
<dbReference type="OrthoDB" id="9807125at2"/>
<dbReference type="AlphaFoldDB" id="A0A542E0P5"/>
<gene>
    <name evidence="4" type="ORF">FB458_1995</name>
</gene>
<protein>
    <submittedName>
        <fullName evidence="4">CBS domain protein</fullName>
    </submittedName>
</protein>
<sequence length="142" mass="15280">MKISDVLRNKGDGVVTVGPDETVARLLEVLAEHGIGAVVVSGDGRAVDGIVSERDVVRHLHRDGVGVVDGPVSAIMTRDVATAESDEELEALARTMTERRIRHVPVTVDGVLHSIVSIGDVVKLRIDTLQSERDQLVGYIQQ</sequence>
<dbReference type="InterPro" id="IPR051257">
    <property type="entry name" value="Diverse_CBS-Domain"/>
</dbReference>
<dbReference type="PANTHER" id="PTHR43080">
    <property type="entry name" value="CBS DOMAIN-CONTAINING PROTEIN CBSX3, MITOCHONDRIAL"/>
    <property type="match status" value="1"/>
</dbReference>
<evidence type="ECO:0000259" key="3">
    <source>
        <dbReference type="PROSITE" id="PS51371"/>
    </source>
</evidence>
<dbReference type="Proteomes" id="UP000317893">
    <property type="component" value="Unassembled WGS sequence"/>
</dbReference>
<evidence type="ECO:0000313" key="5">
    <source>
        <dbReference type="Proteomes" id="UP000317893"/>
    </source>
</evidence>
<dbReference type="Gene3D" id="3.10.580.10">
    <property type="entry name" value="CBS-domain"/>
    <property type="match status" value="1"/>
</dbReference>